<dbReference type="FunFam" id="3.30.70.270:FF:000001">
    <property type="entry name" value="Diguanylate cyclase domain protein"/>
    <property type="match status" value="1"/>
</dbReference>
<name>D4RZ79_9FIRM</name>
<dbReference type="GO" id="GO:1902201">
    <property type="term" value="P:negative regulation of bacterial-type flagellum-dependent cell motility"/>
    <property type="evidence" value="ECO:0007669"/>
    <property type="project" value="TreeGrafter"/>
</dbReference>
<dbReference type="EMBL" id="ABWN01000026">
    <property type="protein sequence ID" value="EFF68780.1"/>
    <property type="molecule type" value="Genomic_DNA"/>
</dbReference>
<sequence>MCGNRVGNYTMEKTTKRKSLMGTFNYIIILPVFFIGIVMAGISYILIKKNVYYEIRSGMENEAYTLANTYDVMYPGYYELVKAENLMALKKGEHYLTNDFIDNIKEDTGLEITIFYNDIRMITTLHSDNKRITGTKMNSAIKKDVLDNGYTMFYDDVRIEEERFFAYYLPVHNGSENIIGAICILKPANQIHSKFTKQVIPLIAMIIAGVVIITYLNYLYFGKLNKNFKHIRNFLGEVTGGNLKAEMNREALAREDEIGDVAKASVNMQRSLRNLIVKDSLTDLYNRRYCNQNLKNLSEQYIKTGEPYTLAIADIDFFKKVNDTYGHTAGDEVLVSVAQIMKKSMAGKGFAARWGGEEFLLVYTGCDMETTLTYLEMLVEAIREMCVEYDDKVIKITISIGVATGNGDSVDKVLCTADNRLYHAKKEGRDRVVSD</sequence>
<feature type="domain" description="GGDEF" evidence="7">
    <location>
        <begin position="306"/>
        <end position="435"/>
    </location>
</feature>
<keyword evidence="2" id="KW-1003">Cell membrane</keyword>
<dbReference type="PROSITE" id="PS50887">
    <property type="entry name" value="GGDEF"/>
    <property type="match status" value="1"/>
</dbReference>
<evidence type="ECO:0000313" key="8">
    <source>
        <dbReference type="EMBL" id="EFF68780.1"/>
    </source>
</evidence>
<proteinExistence type="predicted"/>
<dbReference type="Pfam" id="PF17202">
    <property type="entry name" value="sCache_3_3"/>
    <property type="match status" value="1"/>
</dbReference>
<dbReference type="GO" id="GO:0005886">
    <property type="term" value="C:plasma membrane"/>
    <property type="evidence" value="ECO:0007669"/>
    <property type="project" value="UniProtKB-SubCell"/>
</dbReference>
<dbReference type="SUPFAM" id="SSF55073">
    <property type="entry name" value="Nucleotide cyclase"/>
    <property type="match status" value="1"/>
</dbReference>
<feature type="transmembrane region" description="Helical" evidence="6">
    <location>
        <begin position="26"/>
        <end position="47"/>
    </location>
</feature>
<keyword evidence="4 6" id="KW-1133">Transmembrane helix</keyword>
<keyword evidence="9" id="KW-1185">Reference proteome</keyword>
<dbReference type="GO" id="GO:0052621">
    <property type="term" value="F:diguanylate cyclase activity"/>
    <property type="evidence" value="ECO:0007669"/>
    <property type="project" value="TreeGrafter"/>
</dbReference>
<dbReference type="CDD" id="cd01949">
    <property type="entry name" value="GGDEF"/>
    <property type="match status" value="1"/>
</dbReference>
<evidence type="ECO:0000313" key="9">
    <source>
        <dbReference type="Proteomes" id="UP000006238"/>
    </source>
</evidence>
<reference evidence="8 9" key="1">
    <citation type="submission" date="2010-02" db="EMBL/GenBank/DDBJ databases">
        <authorList>
            <person name="Weinstock G."/>
            <person name="Sodergren E."/>
            <person name="Clifton S."/>
            <person name="Fulton L."/>
            <person name="Fulton B."/>
            <person name="Courtney L."/>
            <person name="Fronick C."/>
            <person name="Harrison M."/>
            <person name="Strong C."/>
            <person name="Farmer C."/>
            <person name="Delahaunty K."/>
            <person name="Markovic C."/>
            <person name="Hall O."/>
            <person name="Minx P."/>
            <person name="Tomlinson C."/>
            <person name="Mitreva M."/>
            <person name="Nelson J."/>
            <person name="Hou S."/>
            <person name="Wollam A."/>
            <person name="Pepin K.H."/>
            <person name="Johnson M."/>
            <person name="Bhonagiri V."/>
            <person name="Zhang X."/>
            <person name="Suruliraj S."/>
            <person name="Warren W."/>
            <person name="Chinwalla A."/>
            <person name="Mardis E.R."/>
            <person name="Wilson R.K."/>
        </authorList>
    </citation>
    <scope>NUCLEOTIDE SEQUENCE [LARGE SCALE GENOMIC DNA]</scope>
    <source>
        <strain evidence="8 9">DSM 2876</strain>
    </source>
</reference>
<dbReference type="InterPro" id="IPR033463">
    <property type="entry name" value="sCache_3"/>
</dbReference>
<evidence type="ECO:0000256" key="1">
    <source>
        <dbReference type="ARBA" id="ARBA00004651"/>
    </source>
</evidence>
<dbReference type="Proteomes" id="UP000006238">
    <property type="component" value="Unassembled WGS sequence"/>
</dbReference>
<dbReference type="InterPro" id="IPR050469">
    <property type="entry name" value="Diguanylate_Cyclase"/>
</dbReference>
<dbReference type="PANTHER" id="PTHR45138:SF9">
    <property type="entry name" value="DIGUANYLATE CYCLASE DGCM-RELATED"/>
    <property type="match status" value="1"/>
</dbReference>
<dbReference type="InterPro" id="IPR029787">
    <property type="entry name" value="Nucleotide_cyclase"/>
</dbReference>
<dbReference type="GO" id="GO:0043709">
    <property type="term" value="P:cell adhesion involved in single-species biofilm formation"/>
    <property type="evidence" value="ECO:0007669"/>
    <property type="project" value="TreeGrafter"/>
</dbReference>
<dbReference type="InterPro" id="IPR000160">
    <property type="entry name" value="GGDEF_dom"/>
</dbReference>
<dbReference type="Gene3D" id="3.30.70.270">
    <property type="match status" value="1"/>
</dbReference>
<organism evidence="8 9">
    <name type="scientific">Eshraghiella crossota DSM 2876</name>
    <dbReference type="NCBI Taxonomy" id="511680"/>
    <lineage>
        <taxon>Bacteria</taxon>
        <taxon>Bacillati</taxon>
        <taxon>Bacillota</taxon>
        <taxon>Clostridia</taxon>
        <taxon>Lachnospirales</taxon>
        <taxon>Lachnospiraceae</taxon>
        <taxon>Eshraghiella</taxon>
    </lineage>
</organism>
<gene>
    <name evidence="8" type="ORF">BUTYVIB_01144</name>
</gene>
<evidence type="ECO:0000256" key="2">
    <source>
        <dbReference type="ARBA" id="ARBA00022475"/>
    </source>
</evidence>
<keyword evidence="3 6" id="KW-0812">Transmembrane</keyword>
<feature type="transmembrane region" description="Helical" evidence="6">
    <location>
        <begin position="199"/>
        <end position="221"/>
    </location>
</feature>
<protein>
    <submittedName>
        <fullName evidence="8">Diguanylate cyclase (GGDEF) domain protein</fullName>
    </submittedName>
</protein>
<dbReference type="eggNOG" id="COG3706">
    <property type="taxonomic scope" value="Bacteria"/>
</dbReference>
<dbReference type="Pfam" id="PF00990">
    <property type="entry name" value="GGDEF"/>
    <property type="match status" value="1"/>
</dbReference>
<dbReference type="AlphaFoldDB" id="D4RZ79"/>
<dbReference type="PANTHER" id="PTHR45138">
    <property type="entry name" value="REGULATORY COMPONENTS OF SENSORY TRANSDUCTION SYSTEM"/>
    <property type="match status" value="1"/>
</dbReference>
<evidence type="ECO:0000259" key="7">
    <source>
        <dbReference type="PROSITE" id="PS50887"/>
    </source>
</evidence>
<dbReference type="SMART" id="SM00267">
    <property type="entry name" value="GGDEF"/>
    <property type="match status" value="1"/>
</dbReference>
<evidence type="ECO:0000256" key="6">
    <source>
        <dbReference type="SAM" id="Phobius"/>
    </source>
</evidence>
<dbReference type="SUPFAM" id="SSF103190">
    <property type="entry name" value="Sensory domain-like"/>
    <property type="match status" value="1"/>
</dbReference>
<dbReference type="InterPro" id="IPR043128">
    <property type="entry name" value="Rev_trsase/Diguanyl_cyclase"/>
</dbReference>
<comment type="caution">
    <text evidence="8">The sequence shown here is derived from an EMBL/GenBank/DDBJ whole genome shotgun (WGS) entry which is preliminary data.</text>
</comment>
<evidence type="ECO:0000256" key="5">
    <source>
        <dbReference type="ARBA" id="ARBA00023136"/>
    </source>
</evidence>
<dbReference type="HOGENOM" id="CLU_661884_0_0_9"/>
<evidence type="ECO:0000256" key="3">
    <source>
        <dbReference type="ARBA" id="ARBA00022692"/>
    </source>
</evidence>
<dbReference type="Gene3D" id="6.10.340.10">
    <property type="match status" value="1"/>
</dbReference>
<evidence type="ECO:0000256" key="4">
    <source>
        <dbReference type="ARBA" id="ARBA00022989"/>
    </source>
</evidence>
<keyword evidence="5 6" id="KW-0472">Membrane</keyword>
<dbReference type="NCBIfam" id="TIGR00254">
    <property type="entry name" value="GGDEF"/>
    <property type="match status" value="1"/>
</dbReference>
<dbReference type="STRING" id="45851.BHV86_03540"/>
<dbReference type="InterPro" id="IPR029151">
    <property type="entry name" value="Sensor-like_sf"/>
</dbReference>
<comment type="subcellular location">
    <subcellularLocation>
        <location evidence="1">Cell membrane</location>
        <topology evidence="1">Multi-pass membrane protein</topology>
    </subcellularLocation>
</comment>
<accession>D4RZ79</accession>